<dbReference type="CDD" id="cd14958">
    <property type="entry name" value="NHL_PAL_like"/>
    <property type="match status" value="1"/>
</dbReference>
<comment type="cofactor">
    <cofactor evidence="9">
        <name>Zn(2+)</name>
        <dbReference type="ChEBI" id="CHEBI:29105"/>
    </cofactor>
    <text evidence="9">Binds one Zn(2+) ion per subunit.</text>
</comment>
<evidence type="ECO:0000256" key="3">
    <source>
        <dbReference type="ARBA" id="ARBA00022729"/>
    </source>
</evidence>
<accession>A0A8I6RM64</accession>
<evidence type="ECO:0000256" key="1">
    <source>
        <dbReference type="ARBA" id="ARBA00012343"/>
    </source>
</evidence>
<evidence type="ECO:0000256" key="6">
    <source>
        <dbReference type="ARBA" id="ARBA00023180"/>
    </source>
</evidence>
<dbReference type="AlphaFoldDB" id="A0A8I6RM64"/>
<feature type="binding site" evidence="9">
    <location>
        <position position="321"/>
    </location>
    <ligand>
        <name>Ca(2+)</name>
        <dbReference type="ChEBI" id="CHEBI:29108"/>
        <note>structural</note>
    </ligand>
</feature>
<feature type="binding site" evidence="8">
    <location>
        <position position="70"/>
    </location>
    <ligand>
        <name>a protein</name>
        <dbReference type="ChEBI" id="CHEBI:16541"/>
    </ligand>
    <ligandPart>
        <name>C-terminal Xaa-(2S)-2-hydroxyglycine residue</name>
        <dbReference type="ChEBI" id="CHEBI:142768"/>
    </ligandPart>
</feature>
<dbReference type="EnsemblMetazoa" id="XM_014390741.2">
    <property type="protein sequence ID" value="XP_014246227.1"/>
    <property type="gene ID" value="LOC106664759"/>
</dbReference>
<evidence type="ECO:0000256" key="5">
    <source>
        <dbReference type="ARBA" id="ARBA00023157"/>
    </source>
</evidence>
<proteinExistence type="predicted"/>
<keyword evidence="5 10" id="KW-1015">Disulfide bond</keyword>
<keyword evidence="12" id="KW-0812">Transmembrane</keyword>
<dbReference type="GO" id="GO:0016020">
    <property type="term" value="C:membrane"/>
    <property type="evidence" value="ECO:0007669"/>
    <property type="project" value="InterPro"/>
</dbReference>
<keyword evidence="7" id="KW-0456">Lyase</keyword>
<dbReference type="PANTHER" id="PTHR10680:SF14">
    <property type="entry name" value="PEPTIDYL-GLYCINE ALPHA-AMIDATING MONOOXYGENASE"/>
    <property type="match status" value="1"/>
</dbReference>
<dbReference type="OMA" id="CVADREQ"/>
<protein>
    <recommendedName>
        <fullName evidence="1">peptidylamidoglycolate lyase</fullName>
        <ecNumber evidence="1">4.3.2.5</ecNumber>
    </recommendedName>
</protein>
<feature type="signal peptide" evidence="13">
    <location>
        <begin position="1"/>
        <end position="19"/>
    </location>
</feature>
<dbReference type="PROSITE" id="PS51125">
    <property type="entry name" value="NHL"/>
    <property type="match status" value="3"/>
</dbReference>
<dbReference type="GO" id="GO:0004598">
    <property type="term" value="F:peptidylamidoglycolate lyase activity"/>
    <property type="evidence" value="ECO:0007669"/>
    <property type="project" value="UniProtKB-EC"/>
</dbReference>
<keyword evidence="9" id="KW-0106">Calcium</keyword>
<evidence type="ECO:0000256" key="2">
    <source>
        <dbReference type="ARBA" id="ARBA00022723"/>
    </source>
</evidence>
<dbReference type="InterPro" id="IPR001258">
    <property type="entry name" value="NHL_repeat"/>
</dbReference>
<dbReference type="GO" id="GO:0046872">
    <property type="term" value="F:metal ion binding"/>
    <property type="evidence" value="ECO:0007669"/>
    <property type="project" value="UniProtKB-KW"/>
</dbReference>
<keyword evidence="4" id="KW-0677">Repeat</keyword>
<sequence length="427" mass="46850">MCYFNFITTVLWLPALVSANVHVDGNSQNGEAFNKPETWMTYPLTKNDYKFGQISGVAVDALDNIYIFHRAGRIWNANSFDIENNFLQPQEGPIKENTILVFDKNGTLLNEWGSGIFFLPHGITVDAEFNVWVTDVALHQIMKLSPQSKSAVLVLGVRLTPGRDSSHFCKPTSVAVTANGDFFVADGYCNSRIMKFNSKGVKILEWGRTTVNKDFRTPDPGEFFIPHALALAEDKNLVFVADRENGRVQCFNANTGNFSFIVSSKAIGHRIFSVAYSSVDGGAIYVVNGVDFGQNVPVQGFKLSMKGELLGSFGPLTNPHDIAISNNGKNVYVVEISPFKAWKFVLNNCTSQTKSESSKMTTSQPLPVKQEAVYTIPASEKGLTGALMVTGACILFSAAIVISAFKYSRSRESGSADWDSLIQNADI</sequence>
<dbReference type="GO" id="GO:0005576">
    <property type="term" value="C:extracellular region"/>
    <property type="evidence" value="ECO:0007669"/>
    <property type="project" value="TreeGrafter"/>
</dbReference>
<dbReference type="Proteomes" id="UP000494040">
    <property type="component" value="Unassembled WGS sequence"/>
</dbReference>
<keyword evidence="12" id="KW-0472">Membrane</keyword>
<evidence type="ECO:0000256" key="8">
    <source>
        <dbReference type="PIRSR" id="PIRSR600720-1"/>
    </source>
</evidence>
<evidence type="ECO:0000256" key="10">
    <source>
        <dbReference type="PIRSR" id="PIRSR600720-3"/>
    </source>
</evidence>
<dbReference type="GeneID" id="106664759"/>
<organism evidence="14 15">
    <name type="scientific">Cimex lectularius</name>
    <name type="common">Bed bug</name>
    <name type="synonym">Acanthia lectularia</name>
    <dbReference type="NCBI Taxonomy" id="79782"/>
    <lineage>
        <taxon>Eukaryota</taxon>
        <taxon>Metazoa</taxon>
        <taxon>Ecdysozoa</taxon>
        <taxon>Arthropoda</taxon>
        <taxon>Hexapoda</taxon>
        <taxon>Insecta</taxon>
        <taxon>Pterygota</taxon>
        <taxon>Neoptera</taxon>
        <taxon>Paraneoptera</taxon>
        <taxon>Hemiptera</taxon>
        <taxon>Heteroptera</taxon>
        <taxon>Panheteroptera</taxon>
        <taxon>Cimicomorpha</taxon>
        <taxon>Cimicidae</taxon>
        <taxon>Cimex</taxon>
    </lineage>
</organism>
<feature type="binding site" evidence="9">
    <location>
        <position position="227"/>
    </location>
    <ligand>
        <name>Zn(2+)</name>
        <dbReference type="ChEBI" id="CHEBI:29105"/>
        <note>catalytic</note>
    </ligand>
</feature>
<dbReference type="GO" id="GO:0006518">
    <property type="term" value="P:peptide metabolic process"/>
    <property type="evidence" value="ECO:0007669"/>
    <property type="project" value="InterPro"/>
</dbReference>
<feature type="disulfide bond" evidence="10">
    <location>
        <begin position="169"/>
        <end position="189"/>
    </location>
</feature>
<dbReference type="InterPro" id="IPR000720">
    <property type="entry name" value="PHM/PAL"/>
</dbReference>
<feature type="binding site" evidence="9">
    <location>
        <position position="121"/>
    </location>
    <ligand>
        <name>Zn(2+)</name>
        <dbReference type="ChEBI" id="CHEBI:29105"/>
        <note>catalytic</note>
    </ligand>
</feature>
<evidence type="ECO:0000256" key="12">
    <source>
        <dbReference type="SAM" id="Phobius"/>
    </source>
</evidence>
<dbReference type="EC" id="4.3.2.5" evidence="1"/>
<feature type="transmembrane region" description="Helical" evidence="12">
    <location>
        <begin position="383"/>
        <end position="405"/>
    </location>
</feature>
<evidence type="ECO:0000256" key="11">
    <source>
        <dbReference type="PROSITE-ProRule" id="PRU00504"/>
    </source>
</evidence>
<keyword evidence="3 13" id="KW-0732">Signal</keyword>
<dbReference type="PRINTS" id="PR00790">
    <property type="entry name" value="PAMONOXGNASE"/>
</dbReference>
<feature type="binding site" evidence="9">
    <location>
        <position position="320"/>
    </location>
    <ligand>
        <name>Zn(2+)</name>
        <dbReference type="ChEBI" id="CHEBI:29105"/>
        <note>catalytic</note>
    </ligand>
</feature>
<feature type="chain" id="PRO_5035211150" description="peptidylamidoglycolate lyase" evidence="13">
    <location>
        <begin position="20"/>
        <end position="427"/>
    </location>
</feature>
<evidence type="ECO:0000313" key="15">
    <source>
        <dbReference type="Proteomes" id="UP000494040"/>
    </source>
</evidence>
<dbReference type="KEGG" id="clec:106664759"/>
<evidence type="ECO:0000256" key="9">
    <source>
        <dbReference type="PIRSR" id="PIRSR600720-2"/>
    </source>
</evidence>
<feature type="repeat" description="NHL" evidence="11">
    <location>
        <begin position="160"/>
        <end position="199"/>
    </location>
</feature>
<evidence type="ECO:0000256" key="13">
    <source>
        <dbReference type="SAM" id="SignalP"/>
    </source>
</evidence>
<feature type="repeat" description="NHL" evidence="11">
    <location>
        <begin position="218"/>
        <end position="254"/>
    </location>
</feature>
<dbReference type="OrthoDB" id="10018185at2759"/>
<keyword evidence="9" id="KW-0862">Zinc</keyword>
<feature type="repeat" description="NHL" evidence="11">
    <location>
        <begin position="106"/>
        <end position="147"/>
    </location>
</feature>
<feature type="binding site" evidence="8">
    <location>
        <position position="243"/>
    </location>
    <ligand>
        <name>a protein</name>
        <dbReference type="ChEBI" id="CHEBI:16541"/>
    </ligand>
    <ligandPart>
        <name>C-terminal Xaa-(2S)-2-hydroxyglycine residue</name>
        <dbReference type="ChEBI" id="CHEBI:142768"/>
    </ligandPart>
</feature>
<keyword evidence="12" id="KW-1133">Transmembrane helix</keyword>
<feature type="binding site" evidence="9">
    <location>
        <position position="57"/>
    </location>
    <ligand>
        <name>Ca(2+)</name>
        <dbReference type="ChEBI" id="CHEBI:29108"/>
        <note>structural</note>
    </ligand>
</feature>
<dbReference type="Pfam" id="PF01436">
    <property type="entry name" value="NHL"/>
    <property type="match status" value="2"/>
</dbReference>
<feature type="binding site" evidence="8">
    <location>
        <position position="188"/>
    </location>
    <ligand>
        <name>a protein</name>
        <dbReference type="ChEBI" id="CHEBI:16541"/>
    </ligand>
    <ligandPart>
        <name>C-terminal Xaa-(2S)-2-hydroxyglycine residue</name>
        <dbReference type="ChEBI" id="CHEBI:142768"/>
    </ligandPart>
</feature>
<keyword evidence="2 9" id="KW-0479">Metal-binding</keyword>
<dbReference type="SUPFAM" id="SSF101898">
    <property type="entry name" value="NHL repeat"/>
    <property type="match status" value="1"/>
</dbReference>
<dbReference type="PANTHER" id="PTHR10680">
    <property type="entry name" value="PEPTIDYL-GLYCINE ALPHA-AMIDATING MONOOXYGENASE"/>
    <property type="match status" value="1"/>
</dbReference>
<evidence type="ECO:0000313" key="14">
    <source>
        <dbReference type="EnsemblMetazoa" id="XP_014246227.1"/>
    </source>
</evidence>
<evidence type="ECO:0000256" key="4">
    <source>
        <dbReference type="ARBA" id="ARBA00022737"/>
    </source>
</evidence>
<dbReference type="Gene3D" id="2.120.10.30">
    <property type="entry name" value="TolB, C-terminal domain"/>
    <property type="match status" value="1"/>
</dbReference>
<name>A0A8I6RM64_CIMLE</name>
<keyword evidence="6" id="KW-0325">Glycoprotein</keyword>
<keyword evidence="15" id="KW-1185">Reference proteome</keyword>
<evidence type="ECO:0000256" key="7">
    <source>
        <dbReference type="ARBA" id="ARBA00023239"/>
    </source>
</evidence>
<dbReference type="RefSeq" id="XP_014246227.1">
    <property type="nucleotide sequence ID" value="XM_014390741.2"/>
</dbReference>
<reference evidence="14" key="1">
    <citation type="submission" date="2022-01" db="UniProtKB">
        <authorList>
            <consortium name="EnsemblMetazoa"/>
        </authorList>
    </citation>
    <scope>IDENTIFICATION</scope>
</reference>
<dbReference type="InterPro" id="IPR011042">
    <property type="entry name" value="6-blade_b-propeller_TolB-like"/>
</dbReference>